<keyword evidence="6 8" id="KW-0472">Membrane</keyword>
<sequence length="158" mass="17310">MALQTIYAFIATLGFGIIFNIHGRNLFFAAIGGGISWFVYALGLEVHFSTTTNFFLSAVVFSTYSEILARKLKTPVTTLVACALIPLVPGSGMYYTMYQAVTGDVMQSLELGINTLASAGALALGVIFVSTITRQYYKVKLKSKVTLKKFQKIKKIEK</sequence>
<dbReference type="EMBL" id="JAIKTU010000004">
    <property type="protein sequence ID" value="MBY0754936.1"/>
    <property type="molecule type" value="Genomic_DNA"/>
</dbReference>
<evidence type="ECO:0000256" key="5">
    <source>
        <dbReference type="ARBA" id="ARBA00022989"/>
    </source>
</evidence>
<evidence type="ECO:0000313" key="10">
    <source>
        <dbReference type="EMBL" id="MBY0754936.1"/>
    </source>
</evidence>
<evidence type="ECO:0000256" key="6">
    <source>
        <dbReference type="ARBA" id="ARBA00023136"/>
    </source>
</evidence>
<comment type="subcellular location">
    <subcellularLocation>
        <location evidence="1">Cell membrane</location>
        <topology evidence="1">Multi-pass membrane protein</topology>
    </subcellularLocation>
</comment>
<evidence type="ECO:0000256" key="8">
    <source>
        <dbReference type="SAM" id="Phobius"/>
    </source>
</evidence>
<feature type="transmembrane region" description="Helical" evidence="8">
    <location>
        <begin position="76"/>
        <end position="96"/>
    </location>
</feature>
<dbReference type="InterPro" id="IPR024528">
    <property type="entry name" value="ThrE_2"/>
</dbReference>
<evidence type="ECO:0000313" key="11">
    <source>
        <dbReference type="Proteomes" id="UP001299068"/>
    </source>
</evidence>
<feature type="transmembrane region" description="Helical" evidence="8">
    <location>
        <begin position="116"/>
        <end position="137"/>
    </location>
</feature>
<evidence type="ECO:0000259" key="9">
    <source>
        <dbReference type="Pfam" id="PF12821"/>
    </source>
</evidence>
<keyword evidence="3" id="KW-0997">Cell inner membrane</keyword>
<organism evidence="10 11">
    <name type="scientific">Clostridium sardiniense</name>
    <name type="common">Clostridium absonum</name>
    <dbReference type="NCBI Taxonomy" id="29369"/>
    <lineage>
        <taxon>Bacteria</taxon>
        <taxon>Bacillati</taxon>
        <taxon>Bacillota</taxon>
        <taxon>Clostridia</taxon>
        <taxon>Eubacteriales</taxon>
        <taxon>Clostridiaceae</taxon>
        <taxon>Clostridium</taxon>
    </lineage>
</organism>
<reference evidence="10 11" key="1">
    <citation type="journal article" date="2021" name="Cell Host Microbe">
        <title>in vivo commensal control of Clostridioides difficile virulence.</title>
        <authorList>
            <person name="Girinathan B.P."/>
            <person name="Dibenedetto N."/>
            <person name="Worley J.N."/>
            <person name="Peltier J."/>
            <person name="Arrieta-Ortiz M.L."/>
            <person name="Rupa Christinal Immanuel S."/>
            <person name="Lavin R."/>
            <person name="Delaney M.L."/>
            <person name="Cummins C."/>
            <person name="Hoffmann M."/>
            <person name="Luo Y."/>
            <person name="Gonzalez-Escalona N."/>
            <person name="Allard M."/>
            <person name="Onderdonk A.B."/>
            <person name="Gerber G.K."/>
            <person name="Sonenshein A.L."/>
            <person name="Baliga N."/>
            <person name="Dupuy B."/>
            <person name="Bry L."/>
        </authorList>
    </citation>
    <scope>NUCLEOTIDE SEQUENCE [LARGE SCALE GENOMIC DNA]</scope>
    <source>
        <strain evidence="10 11">DSM 599</strain>
    </source>
</reference>
<name>A0ABS7KVU5_CLOSR</name>
<protein>
    <submittedName>
        <fullName evidence="10">Threonine/serine exporter family protein</fullName>
    </submittedName>
</protein>
<evidence type="ECO:0000256" key="4">
    <source>
        <dbReference type="ARBA" id="ARBA00022692"/>
    </source>
</evidence>
<dbReference type="PANTHER" id="PTHR34390:SF1">
    <property type="entry name" value="SUCCINATE TRANSPORTER SUBUNIT YJJB-RELATED"/>
    <property type="match status" value="1"/>
</dbReference>
<keyword evidence="4 8" id="KW-0812">Transmembrane</keyword>
<gene>
    <name evidence="10" type="ORF">K5V21_05650</name>
</gene>
<keyword evidence="5 8" id="KW-1133">Transmembrane helix</keyword>
<dbReference type="Proteomes" id="UP001299068">
    <property type="component" value="Unassembled WGS sequence"/>
</dbReference>
<evidence type="ECO:0000256" key="3">
    <source>
        <dbReference type="ARBA" id="ARBA00022519"/>
    </source>
</evidence>
<dbReference type="Pfam" id="PF12821">
    <property type="entry name" value="ThrE_2"/>
    <property type="match status" value="1"/>
</dbReference>
<comment type="caution">
    <text evidence="10">The sequence shown here is derived from an EMBL/GenBank/DDBJ whole genome shotgun (WGS) entry which is preliminary data.</text>
</comment>
<dbReference type="PANTHER" id="PTHR34390">
    <property type="entry name" value="UPF0442 PROTEIN YJJB-RELATED"/>
    <property type="match status" value="1"/>
</dbReference>
<dbReference type="InterPro" id="IPR050539">
    <property type="entry name" value="ThrE_Dicarb/AminoAcid_Exp"/>
</dbReference>
<evidence type="ECO:0000256" key="1">
    <source>
        <dbReference type="ARBA" id="ARBA00004651"/>
    </source>
</evidence>
<accession>A0ABS7KVU5</accession>
<comment type="similarity">
    <text evidence="7">Belongs to the ThrE exporter (TC 2.A.79) family.</text>
</comment>
<keyword evidence="11" id="KW-1185">Reference proteome</keyword>
<feature type="domain" description="Threonine/Serine exporter ThrE" evidence="9">
    <location>
        <begin position="4"/>
        <end position="132"/>
    </location>
</feature>
<evidence type="ECO:0000256" key="7">
    <source>
        <dbReference type="ARBA" id="ARBA00034125"/>
    </source>
</evidence>
<keyword evidence="2" id="KW-1003">Cell membrane</keyword>
<feature type="transmembrane region" description="Helical" evidence="8">
    <location>
        <begin position="26"/>
        <end position="44"/>
    </location>
</feature>
<feature type="transmembrane region" description="Helical" evidence="8">
    <location>
        <begin position="6"/>
        <end position="21"/>
    </location>
</feature>
<proteinExistence type="inferred from homology"/>
<evidence type="ECO:0000256" key="2">
    <source>
        <dbReference type="ARBA" id="ARBA00022475"/>
    </source>
</evidence>